<name>A0ABM4B2Q2_HYDVU</name>
<keyword evidence="7" id="KW-0539">Nucleus</keyword>
<proteinExistence type="inferred from homology"/>
<evidence type="ECO:0000259" key="8">
    <source>
        <dbReference type="Pfam" id="PF13359"/>
    </source>
</evidence>
<feature type="domain" description="DDE Tnp4" evidence="8">
    <location>
        <begin position="62"/>
        <end position="127"/>
    </location>
</feature>
<dbReference type="GeneID" id="136074657"/>
<gene>
    <name evidence="10" type="primary">LOC136074657</name>
</gene>
<evidence type="ECO:0000256" key="4">
    <source>
        <dbReference type="ARBA" id="ARBA00022722"/>
    </source>
</evidence>
<comment type="cofactor">
    <cofactor evidence="1">
        <name>a divalent metal cation</name>
        <dbReference type="ChEBI" id="CHEBI:60240"/>
    </cofactor>
</comment>
<reference evidence="10" key="2">
    <citation type="submission" date="2025-08" db="UniProtKB">
        <authorList>
            <consortium name="RefSeq"/>
        </authorList>
    </citation>
    <scope>IDENTIFICATION</scope>
</reference>
<dbReference type="PANTHER" id="PTHR22930:SF85">
    <property type="entry name" value="GH03217P-RELATED"/>
    <property type="match status" value="1"/>
</dbReference>
<comment type="subcellular location">
    <subcellularLocation>
        <location evidence="2">Nucleus</location>
    </subcellularLocation>
</comment>
<dbReference type="Pfam" id="PF13359">
    <property type="entry name" value="DDE_Tnp_4"/>
    <property type="match status" value="1"/>
</dbReference>
<evidence type="ECO:0000313" key="9">
    <source>
        <dbReference type="Proteomes" id="UP001652625"/>
    </source>
</evidence>
<evidence type="ECO:0000256" key="7">
    <source>
        <dbReference type="ARBA" id="ARBA00023242"/>
    </source>
</evidence>
<evidence type="ECO:0000256" key="6">
    <source>
        <dbReference type="ARBA" id="ARBA00022801"/>
    </source>
</evidence>
<reference evidence="9" key="1">
    <citation type="submission" date="2025-05" db="UniProtKB">
        <authorList>
            <consortium name="RefSeq"/>
        </authorList>
    </citation>
    <scope>NUCLEOTIDE SEQUENCE [LARGE SCALE GENOMIC DNA]</scope>
</reference>
<dbReference type="PANTHER" id="PTHR22930">
    <property type="match status" value="1"/>
</dbReference>
<evidence type="ECO:0000256" key="2">
    <source>
        <dbReference type="ARBA" id="ARBA00004123"/>
    </source>
</evidence>
<evidence type="ECO:0000256" key="1">
    <source>
        <dbReference type="ARBA" id="ARBA00001968"/>
    </source>
</evidence>
<comment type="similarity">
    <text evidence="3">Belongs to the HARBI1 family.</text>
</comment>
<evidence type="ECO:0000256" key="3">
    <source>
        <dbReference type="ARBA" id="ARBA00006958"/>
    </source>
</evidence>
<keyword evidence="6" id="KW-0378">Hydrolase</keyword>
<evidence type="ECO:0000256" key="5">
    <source>
        <dbReference type="ARBA" id="ARBA00022723"/>
    </source>
</evidence>
<dbReference type="InterPro" id="IPR045249">
    <property type="entry name" value="HARBI1-like"/>
</dbReference>
<evidence type="ECO:0000313" key="10">
    <source>
        <dbReference type="RefSeq" id="XP_065643068.1"/>
    </source>
</evidence>
<keyword evidence="5" id="KW-0479">Metal-binding</keyword>
<keyword evidence="9" id="KW-1185">Reference proteome</keyword>
<keyword evidence="4" id="KW-0540">Nuclease</keyword>
<organism evidence="9 10">
    <name type="scientific">Hydra vulgaris</name>
    <name type="common">Hydra</name>
    <name type="synonym">Hydra attenuata</name>
    <dbReference type="NCBI Taxonomy" id="6087"/>
    <lineage>
        <taxon>Eukaryota</taxon>
        <taxon>Metazoa</taxon>
        <taxon>Cnidaria</taxon>
        <taxon>Hydrozoa</taxon>
        <taxon>Hydroidolina</taxon>
        <taxon>Anthoathecata</taxon>
        <taxon>Aplanulata</taxon>
        <taxon>Hydridae</taxon>
        <taxon>Hydra</taxon>
    </lineage>
</organism>
<sequence>MTANTFGIAVCTTSAIIFEVCNAIVKYIGPRFVYLPQNKQQMREKIFQFESKFGIIQAFGCIEGTHIPIVCPTNHSKDYFCYKQYYSLQVQAVCDYKGSFLDVECMWPGRVHDAKVFSNSSINTNLRCSRLPGSFKTLTKKKIKVPCYLIRDPAYPLLPHCMKE</sequence>
<dbReference type="InterPro" id="IPR027806">
    <property type="entry name" value="HARBI1_dom"/>
</dbReference>
<protein>
    <submittedName>
        <fullName evidence="10">Nuclease HARBI1</fullName>
    </submittedName>
</protein>
<dbReference type="RefSeq" id="XP_065643068.1">
    <property type="nucleotide sequence ID" value="XM_065786996.1"/>
</dbReference>
<dbReference type="Proteomes" id="UP001652625">
    <property type="component" value="Chromosome 01"/>
</dbReference>
<accession>A0ABM4B2Q2</accession>